<dbReference type="InterPro" id="IPR019600">
    <property type="entry name" value="Hemin_uptake_protein_HemP"/>
</dbReference>
<dbReference type="Gene3D" id="2.10.70.10">
    <property type="entry name" value="Complement Module, domain 1"/>
    <property type="match status" value="1"/>
</dbReference>
<evidence type="ECO:0000313" key="2">
    <source>
        <dbReference type="Proteomes" id="UP000253324"/>
    </source>
</evidence>
<dbReference type="OrthoDB" id="7870498at2"/>
<name>A0A368YQS9_9HYPH</name>
<sequence>MSPRQIIDMQVRLPNTTPVRANFSAPIQKDIRVYGSDILFDGTNEVGIEHAGSLYRLKITRQGKLILNK</sequence>
<accession>A0A368YQS9</accession>
<proteinExistence type="predicted"/>
<evidence type="ECO:0000313" key="1">
    <source>
        <dbReference type="EMBL" id="RCW81969.1"/>
    </source>
</evidence>
<dbReference type="AlphaFoldDB" id="A0A368YQS9"/>
<protein>
    <submittedName>
        <fullName evidence="1">Hemin uptake protein HemP</fullName>
    </submittedName>
</protein>
<reference evidence="1 2" key="1">
    <citation type="submission" date="2018-07" db="EMBL/GenBank/DDBJ databases">
        <title>Genomic Encyclopedia of Type Strains, Phase III (KMG-III): the genomes of soil and plant-associated and newly described type strains.</title>
        <authorList>
            <person name="Whitman W."/>
        </authorList>
    </citation>
    <scope>NUCLEOTIDE SEQUENCE [LARGE SCALE GENOMIC DNA]</scope>
    <source>
        <strain evidence="1 2">31-25a</strain>
    </source>
</reference>
<comment type="caution">
    <text evidence="1">The sequence shown here is derived from an EMBL/GenBank/DDBJ whole genome shotgun (WGS) entry which is preliminary data.</text>
</comment>
<dbReference type="EMBL" id="QPJM01000009">
    <property type="protein sequence ID" value="RCW81969.1"/>
    <property type="molecule type" value="Genomic_DNA"/>
</dbReference>
<dbReference type="Pfam" id="PF10636">
    <property type="entry name" value="hemP"/>
    <property type="match status" value="1"/>
</dbReference>
<dbReference type="RefSeq" id="WP_112531533.1">
    <property type="nucleotide sequence ID" value="NZ_QPJM01000009.1"/>
</dbReference>
<keyword evidence="2" id="KW-1185">Reference proteome</keyword>
<dbReference type="Proteomes" id="UP000253324">
    <property type="component" value="Unassembled WGS sequence"/>
</dbReference>
<organism evidence="1 2">
    <name type="scientific">Phyllobacterium bourgognense</name>
    <dbReference type="NCBI Taxonomy" id="314236"/>
    <lineage>
        <taxon>Bacteria</taxon>
        <taxon>Pseudomonadati</taxon>
        <taxon>Pseudomonadota</taxon>
        <taxon>Alphaproteobacteria</taxon>
        <taxon>Hyphomicrobiales</taxon>
        <taxon>Phyllobacteriaceae</taxon>
        <taxon>Phyllobacterium</taxon>
    </lineage>
</organism>
<gene>
    <name evidence="1" type="ORF">C7476_109151</name>
</gene>